<evidence type="ECO:0000256" key="5">
    <source>
        <dbReference type="ARBA" id="ARBA00022840"/>
    </source>
</evidence>
<keyword evidence="7" id="KW-0812">Transmembrane</keyword>
<feature type="transmembrane region" description="Helical" evidence="7">
    <location>
        <begin position="15"/>
        <end position="38"/>
    </location>
</feature>
<feature type="compositionally biased region" description="Low complexity" evidence="6">
    <location>
        <begin position="198"/>
        <end position="209"/>
    </location>
</feature>
<sequence length="222" mass="24782">MCCYIYTVESKKLNVALVGAIVSTAMFILCNAPAVYYWRRKRGDRENIEGNHELVPFFDTERRIAEFLESGQFNEDERKGLDIPFVALESIRAATDNFSEANRLGQGGFGPVYKGKFPGGQEIAAWKWWKENKPLDLMDISLCEACNANEFLRCINVGLLCVQDDPNNRPTMSNVVFMLGGETAMLPSPKQPVFVARSHSSSGSSSKPLSIDELTDTLEQGR</sequence>
<evidence type="ECO:0000313" key="9">
    <source>
        <dbReference type="Proteomes" id="UP000237000"/>
    </source>
</evidence>
<dbReference type="SUPFAM" id="SSF56112">
    <property type="entry name" value="Protein kinase-like (PK-like)"/>
    <property type="match status" value="2"/>
</dbReference>
<evidence type="ECO:0000256" key="1">
    <source>
        <dbReference type="ARBA" id="ARBA00022527"/>
    </source>
</evidence>
<evidence type="ECO:0000256" key="4">
    <source>
        <dbReference type="ARBA" id="ARBA00022777"/>
    </source>
</evidence>
<dbReference type="Gene3D" id="3.30.200.20">
    <property type="entry name" value="Phosphorylase Kinase, domain 1"/>
    <property type="match status" value="1"/>
</dbReference>
<dbReference type="OrthoDB" id="688481at2759"/>
<gene>
    <name evidence="8" type="ORF">TorRG33x02_266220</name>
</gene>
<dbReference type="AlphaFoldDB" id="A0A2P5D0W6"/>
<dbReference type="PANTHER" id="PTHR27002">
    <property type="entry name" value="RECEPTOR-LIKE SERINE/THREONINE-PROTEIN KINASE SD1-8"/>
    <property type="match status" value="1"/>
</dbReference>
<evidence type="ECO:0000256" key="2">
    <source>
        <dbReference type="ARBA" id="ARBA00022679"/>
    </source>
</evidence>
<feature type="region of interest" description="Disordered" evidence="6">
    <location>
        <begin position="194"/>
        <end position="222"/>
    </location>
</feature>
<evidence type="ECO:0000313" key="8">
    <source>
        <dbReference type="EMBL" id="PON66936.1"/>
    </source>
</evidence>
<evidence type="ECO:0000256" key="6">
    <source>
        <dbReference type="SAM" id="MobiDB-lite"/>
    </source>
</evidence>
<dbReference type="GO" id="GO:0004674">
    <property type="term" value="F:protein serine/threonine kinase activity"/>
    <property type="evidence" value="ECO:0007669"/>
    <property type="project" value="UniProtKB-KW"/>
</dbReference>
<dbReference type="GO" id="GO:0005524">
    <property type="term" value="F:ATP binding"/>
    <property type="evidence" value="ECO:0007669"/>
    <property type="project" value="UniProtKB-KW"/>
</dbReference>
<comment type="caution">
    <text evidence="8">The sequence shown here is derived from an EMBL/GenBank/DDBJ whole genome shotgun (WGS) entry which is preliminary data.</text>
</comment>
<keyword evidence="3" id="KW-0547">Nucleotide-binding</keyword>
<keyword evidence="7" id="KW-0472">Membrane</keyword>
<dbReference type="PANTHER" id="PTHR27002:SF1111">
    <property type="entry name" value="NON-SPECIFIC SERINE_THREONINE PROTEIN KINASE"/>
    <property type="match status" value="1"/>
</dbReference>
<dbReference type="InterPro" id="IPR011009">
    <property type="entry name" value="Kinase-like_dom_sf"/>
</dbReference>
<keyword evidence="9" id="KW-1185">Reference proteome</keyword>
<evidence type="ECO:0000256" key="3">
    <source>
        <dbReference type="ARBA" id="ARBA00022741"/>
    </source>
</evidence>
<dbReference type="Proteomes" id="UP000237000">
    <property type="component" value="Unassembled WGS sequence"/>
</dbReference>
<accession>A0A2P5D0W6</accession>
<reference evidence="9" key="1">
    <citation type="submission" date="2016-06" db="EMBL/GenBank/DDBJ databases">
        <title>Parallel loss of symbiosis genes in relatives of nitrogen-fixing non-legume Parasponia.</title>
        <authorList>
            <person name="Van Velzen R."/>
            <person name="Holmer R."/>
            <person name="Bu F."/>
            <person name="Rutten L."/>
            <person name="Van Zeijl A."/>
            <person name="Liu W."/>
            <person name="Santuari L."/>
            <person name="Cao Q."/>
            <person name="Sharma T."/>
            <person name="Shen D."/>
            <person name="Roswanjaya Y."/>
            <person name="Wardhani T."/>
            <person name="Kalhor M.S."/>
            <person name="Jansen J."/>
            <person name="Van den Hoogen J."/>
            <person name="Gungor B."/>
            <person name="Hartog M."/>
            <person name="Hontelez J."/>
            <person name="Verver J."/>
            <person name="Yang W.-C."/>
            <person name="Schijlen E."/>
            <person name="Repin R."/>
            <person name="Schilthuizen M."/>
            <person name="Schranz E."/>
            <person name="Heidstra R."/>
            <person name="Miyata K."/>
            <person name="Fedorova E."/>
            <person name="Kohlen W."/>
            <person name="Bisseling T."/>
            <person name="Smit S."/>
            <person name="Geurts R."/>
        </authorList>
    </citation>
    <scope>NUCLEOTIDE SEQUENCE [LARGE SCALE GENOMIC DNA]</scope>
    <source>
        <strain evidence="9">cv. RG33-2</strain>
    </source>
</reference>
<dbReference type="STRING" id="63057.A0A2P5D0W6"/>
<dbReference type="GO" id="GO:0005886">
    <property type="term" value="C:plasma membrane"/>
    <property type="evidence" value="ECO:0007669"/>
    <property type="project" value="TreeGrafter"/>
</dbReference>
<keyword evidence="1" id="KW-0723">Serine/threonine-protein kinase</keyword>
<keyword evidence="2" id="KW-0808">Transferase</keyword>
<keyword evidence="5" id="KW-0067">ATP-binding</keyword>
<dbReference type="InParanoid" id="A0A2P5D0W6"/>
<protein>
    <submittedName>
        <fullName evidence="8">Protein kinase-like domain containing protein</fullName>
    </submittedName>
</protein>
<keyword evidence="4 8" id="KW-0418">Kinase</keyword>
<keyword evidence="7" id="KW-1133">Transmembrane helix</keyword>
<organism evidence="8 9">
    <name type="scientific">Trema orientale</name>
    <name type="common">Charcoal tree</name>
    <name type="synonym">Celtis orientalis</name>
    <dbReference type="NCBI Taxonomy" id="63057"/>
    <lineage>
        <taxon>Eukaryota</taxon>
        <taxon>Viridiplantae</taxon>
        <taxon>Streptophyta</taxon>
        <taxon>Embryophyta</taxon>
        <taxon>Tracheophyta</taxon>
        <taxon>Spermatophyta</taxon>
        <taxon>Magnoliopsida</taxon>
        <taxon>eudicotyledons</taxon>
        <taxon>Gunneridae</taxon>
        <taxon>Pentapetalae</taxon>
        <taxon>rosids</taxon>
        <taxon>fabids</taxon>
        <taxon>Rosales</taxon>
        <taxon>Cannabaceae</taxon>
        <taxon>Trema</taxon>
    </lineage>
</organism>
<dbReference type="EMBL" id="JXTC01000308">
    <property type="protein sequence ID" value="PON66936.1"/>
    <property type="molecule type" value="Genomic_DNA"/>
</dbReference>
<name>A0A2P5D0W6_TREOI</name>
<evidence type="ECO:0000256" key="7">
    <source>
        <dbReference type="SAM" id="Phobius"/>
    </source>
</evidence>
<proteinExistence type="predicted"/>